<name>T0ZX23_9ZZZZ</name>
<evidence type="ECO:0000313" key="1">
    <source>
        <dbReference type="EMBL" id="EQD49088.1"/>
    </source>
</evidence>
<dbReference type="EMBL" id="AUZX01010136">
    <property type="protein sequence ID" value="EQD49088.1"/>
    <property type="molecule type" value="Genomic_DNA"/>
</dbReference>
<proteinExistence type="predicted"/>
<organism evidence="1">
    <name type="scientific">mine drainage metagenome</name>
    <dbReference type="NCBI Taxonomy" id="410659"/>
    <lineage>
        <taxon>unclassified sequences</taxon>
        <taxon>metagenomes</taxon>
        <taxon>ecological metagenomes</taxon>
    </lineage>
</organism>
<gene>
    <name evidence="1" type="ORF">B1A_13821</name>
</gene>
<reference evidence="1" key="1">
    <citation type="submission" date="2013-08" db="EMBL/GenBank/DDBJ databases">
        <authorList>
            <person name="Mendez C."/>
            <person name="Richter M."/>
            <person name="Ferrer M."/>
            <person name="Sanchez J."/>
        </authorList>
    </citation>
    <scope>NUCLEOTIDE SEQUENCE</scope>
</reference>
<dbReference type="AlphaFoldDB" id="T0ZX23"/>
<sequence>RWHSLCGDGEEPTTIGEAEALYQAFAAFQPVFARLQNLLAPGLFTGLSLNEIEHRLSSLANDSITPHRIPRVLAIERELEECGVGAIVGEIRSQRQDPALWPQVFEFAWLSSCLDAARAAEPVLASFSGRRQDELIEEFRQLDRESLKMAVAKVRRLHAEHAVAAM</sequence>
<accession>T0ZX23</accession>
<feature type="non-terminal residue" evidence="1">
    <location>
        <position position="1"/>
    </location>
</feature>
<reference evidence="1" key="2">
    <citation type="journal article" date="2014" name="ISME J.">
        <title>Microbial stratification in low pH oxic and suboxic macroscopic growths along an acid mine drainage.</title>
        <authorList>
            <person name="Mendez-Garcia C."/>
            <person name="Mesa V."/>
            <person name="Sprenger R.R."/>
            <person name="Richter M."/>
            <person name="Diez M.S."/>
            <person name="Solano J."/>
            <person name="Bargiela R."/>
            <person name="Golyshina O.V."/>
            <person name="Manteca A."/>
            <person name="Ramos J.L."/>
            <person name="Gallego J.R."/>
            <person name="Llorente I."/>
            <person name="Martins Dos Santos V.A."/>
            <person name="Jensen O.N."/>
            <person name="Pelaez A.I."/>
            <person name="Sanchez J."/>
            <person name="Ferrer M."/>
        </authorList>
    </citation>
    <scope>NUCLEOTIDE SEQUENCE</scope>
</reference>
<feature type="non-terminal residue" evidence="1">
    <location>
        <position position="166"/>
    </location>
</feature>
<comment type="caution">
    <text evidence="1">The sequence shown here is derived from an EMBL/GenBank/DDBJ whole genome shotgun (WGS) entry which is preliminary data.</text>
</comment>
<protein>
    <submittedName>
        <fullName evidence="1">Uncharacterized protein</fullName>
    </submittedName>
</protein>